<dbReference type="PRINTS" id="PR00076">
    <property type="entry name" value="6PGDHDRGNASE"/>
</dbReference>
<organism evidence="11 12">
    <name type="scientific">Mycolicibacterium peregrinum</name>
    <name type="common">Mycobacterium peregrinum</name>
    <dbReference type="NCBI Taxonomy" id="43304"/>
    <lineage>
        <taxon>Bacteria</taxon>
        <taxon>Bacillati</taxon>
        <taxon>Actinomycetota</taxon>
        <taxon>Actinomycetes</taxon>
        <taxon>Mycobacteriales</taxon>
        <taxon>Mycobacteriaceae</taxon>
        <taxon>Mycolicibacterium</taxon>
    </lineage>
</organism>
<keyword evidence="12" id="KW-1185">Reference proteome</keyword>
<dbReference type="InterPro" id="IPR008927">
    <property type="entry name" value="6-PGluconate_DH-like_C_sf"/>
</dbReference>
<dbReference type="InterPro" id="IPR006183">
    <property type="entry name" value="Pgluconate_DH"/>
</dbReference>
<dbReference type="EMBL" id="RWKA01000014">
    <property type="protein sequence ID" value="TGB38968.1"/>
    <property type="molecule type" value="Genomic_DNA"/>
</dbReference>
<comment type="similarity">
    <text evidence="1 5 9">Belongs to the 6-phosphogluconate dehydrogenase family.</text>
</comment>
<dbReference type="NCBIfam" id="TIGR00873">
    <property type="entry name" value="gnd"/>
    <property type="match status" value="1"/>
</dbReference>
<name>A0A4Z0HFE4_MYCPR</name>
<dbReference type="InterPro" id="IPR006115">
    <property type="entry name" value="6PGDH_NADP-bd"/>
</dbReference>
<evidence type="ECO:0000256" key="8">
    <source>
        <dbReference type="PIRSR" id="PIRSR000109-3"/>
    </source>
</evidence>
<proteinExistence type="inferred from homology"/>
<dbReference type="SUPFAM" id="SSF48179">
    <property type="entry name" value="6-phosphogluconate dehydrogenase C-terminal domain-like"/>
    <property type="match status" value="1"/>
</dbReference>
<dbReference type="GO" id="GO:0006098">
    <property type="term" value="P:pentose-phosphate shunt"/>
    <property type="evidence" value="ECO:0007669"/>
    <property type="project" value="UniProtKB-UniPathway"/>
</dbReference>
<dbReference type="SMART" id="SM01350">
    <property type="entry name" value="6PGD"/>
    <property type="match status" value="1"/>
</dbReference>
<comment type="pathway">
    <text evidence="5 9">Carbohydrate degradation; pentose phosphate pathway; D-ribulose 5-phosphate from D-glucose 6-phosphate (oxidative stage): step 3/3.</text>
</comment>
<dbReference type="SUPFAM" id="SSF51735">
    <property type="entry name" value="NAD(P)-binding Rossmann-fold domains"/>
    <property type="match status" value="1"/>
</dbReference>
<dbReference type="FunFam" id="1.10.1040.10:FF:000002">
    <property type="entry name" value="6-phosphogluconate dehydrogenase, decarboxylating"/>
    <property type="match status" value="1"/>
</dbReference>
<dbReference type="GO" id="GO:0004616">
    <property type="term" value="F:phosphogluconate dehydrogenase (decarboxylating) activity"/>
    <property type="evidence" value="ECO:0007669"/>
    <property type="project" value="UniProtKB-EC"/>
</dbReference>
<dbReference type="InterPro" id="IPR006184">
    <property type="entry name" value="6PGdom_BS"/>
</dbReference>
<evidence type="ECO:0000256" key="9">
    <source>
        <dbReference type="RuleBase" id="RU000485"/>
    </source>
</evidence>
<feature type="binding site" description="in other chain" evidence="7">
    <location>
        <begin position="139"/>
        <end position="141"/>
    </location>
    <ligand>
        <name>substrate</name>
        <note>ligand shared between dimeric partners</note>
    </ligand>
</feature>
<dbReference type="InterPro" id="IPR006113">
    <property type="entry name" value="6PGDH_Gnd/GntZ"/>
</dbReference>
<keyword evidence="3 5" id="KW-0560">Oxidoreductase</keyword>
<reference evidence="11 12" key="1">
    <citation type="submission" date="2018-12" db="EMBL/GenBank/DDBJ databases">
        <title>Draft genome sequences of Mycolicibacterium peregrinum isolated from a pig with lymphadenitis and from soil on the same Japanese pig farm.</title>
        <authorList>
            <person name="Komatsu T."/>
            <person name="Ohya K."/>
            <person name="Sawai K."/>
            <person name="Odoi J.O."/>
            <person name="Otsu K."/>
            <person name="Ota A."/>
            <person name="Ito T."/>
            <person name="Kawai M."/>
            <person name="Maruyama F."/>
        </authorList>
    </citation>
    <scope>NUCLEOTIDE SEQUENCE [LARGE SCALE GENOMIC DNA]</scope>
    <source>
        <strain evidence="11 12">138</strain>
    </source>
</reference>
<keyword evidence="5 9" id="KW-0570">Pentose shunt</keyword>
<dbReference type="Gene3D" id="3.40.50.720">
    <property type="entry name" value="NAD(P)-binding Rossmann-like Domain"/>
    <property type="match status" value="1"/>
</dbReference>
<dbReference type="InterPro" id="IPR013328">
    <property type="entry name" value="6PGD_dom2"/>
</dbReference>
<feature type="binding site" description="in other chain" evidence="7">
    <location>
        <position position="113"/>
    </location>
    <ligand>
        <name>substrate</name>
        <note>ligand shared between dimeric partners</note>
    </ligand>
</feature>
<protein>
    <recommendedName>
        <fullName evidence="5 9">6-phosphogluconate dehydrogenase, decarboxylating</fullName>
        <ecNumber evidence="5 9">1.1.1.44</ecNumber>
    </recommendedName>
</protein>
<feature type="active site" description="Proton acceptor" evidence="6">
    <location>
        <position position="193"/>
    </location>
</feature>
<dbReference type="RefSeq" id="WP_135362199.1">
    <property type="nucleotide sequence ID" value="NZ_RWJZ01000025.1"/>
</dbReference>
<dbReference type="AlphaFoldDB" id="A0A4Z0HFE4"/>
<feature type="binding site" evidence="8">
    <location>
        <begin position="20"/>
        <end position="25"/>
    </location>
    <ligand>
        <name>NADP(+)</name>
        <dbReference type="ChEBI" id="CHEBI:58349"/>
    </ligand>
</feature>
<dbReference type="NCBIfam" id="NF006765">
    <property type="entry name" value="PRK09287.1"/>
    <property type="match status" value="1"/>
</dbReference>
<evidence type="ECO:0000313" key="11">
    <source>
        <dbReference type="EMBL" id="TGB38968.1"/>
    </source>
</evidence>
<comment type="subunit">
    <text evidence="2 5">Homodimer.</text>
</comment>
<feature type="binding site" evidence="7">
    <location>
        <position position="462"/>
    </location>
    <ligand>
        <name>substrate</name>
        <note>ligand shared between dimeric partners</note>
    </ligand>
</feature>
<feature type="binding site" description="in other chain" evidence="7">
    <location>
        <begin position="196"/>
        <end position="197"/>
    </location>
    <ligand>
        <name>substrate</name>
        <note>ligand shared between dimeric partners</note>
    </ligand>
</feature>
<feature type="binding site" description="in other chain" evidence="7">
    <location>
        <position position="271"/>
    </location>
    <ligand>
        <name>substrate</name>
        <note>ligand shared between dimeric partners</note>
    </ligand>
</feature>
<keyword evidence="4 9" id="KW-0311">Gluconate utilization</keyword>
<evidence type="ECO:0000259" key="10">
    <source>
        <dbReference type="SMART" id="SM01350"/>
    </source>
</evidence>
<dbReference type="PIRSF" id="PIRSF000109">
    <property type="entry name" value="6PGD"/>
    <property type="match status" value="1"/>
</dbReference>
<feature type="binding site" evidence="8">
    <location>
        <position position="113"/>
    </location>
    <ligand>
        <name>NADP(+)</name>
        <dbReference type="ChEBI" id="CHEBI:58349"/>
    </ligand>
</feature>
<evidence type="ECO:0000313" key="12">
    <source>
        <dbReference type="Proteomes" id="UP000297792"/>
    </source>
</evidence>
<keyword evidence="5 9" id="KW-0521">NADP</keyword>
<dbReference type="FunFam" id="3.40.50.720:FF:000007">
    <property type="entry name" value="6-phosphogluconate dehydrogenase, decarboxylating"/>
    <property type="match status" value="1"/>
</dbReference>
<feature type="active site" description="Proton donor" evidence="6">
    <location>
        <position position="200"/>
    </location>
</feature>
<dbReference type="Gene3D" id="1.20.5.320">
    <property type="entry name" value="6-Phosphogluconate Dehydrogenase, domain 3"/>
    <property type="match status" value="1"/>
</dbReference>
<dbReference type="Pfam" id="PF03446">
    <property type="entry name" value="NAD_binding_2"/>
    <property type="match status" value="1"/>
</dbReference>
<dbReference type="GO" id="GO:0050661">
    <property type="term" value="F:NADP binding"/>
    <property type="evidence" value="ECO:0007669"/>
    <property type="project" value="InterPro"/>
</dbReference>
<evidence type="ECO:0000256" key="3">
    <source>
        <dbReference type="ARBA" id="ARBA00023002"/>
    </source>
</evidence>
<comment type="caution">
    <text evidence="11">The sequence shown here is derived from an EMBL/GenBank/DDBJ whole genome shotgun (WGS) entry which is preliminary data.</text>
</comment>
<feature type="binding site" evidence="8">
    <location>
        <begin position="85"/>
        <end position="87"/>
    </location>
    <ligand>
        <name>NADP(+)</name>
        <dbReference type="ChEBI" id="CHEBI:58349"/>
    </ligand>
</feature>
<feature type="binding site" description="in other chain" evidence="7">
    <location>
        <position position="298"/>
    </location>
    <ligand>
        <name>substrate</name>
        <note>ligand shared between dimeric partners</note>
    </ligand>
</feature>
<evidence type="ECO:0000256" key="4">
    <source>
        <dbReference type="ARBA" id="ARBA00023064"/>
    </source>
</evidence>
<dbReference type="UniPathway" id="UPA00115">
    <property type="reaction ID" value="UER00410"/>
</dbReference>
<accession>A0A4Z0HFE4</accession>
<evidence type="ECO:0000256" key="1">
    <source>
        <dbReference type="ARBA" id="ARBA00008419"/>
    </source>
</evidence>
<dbReference type="Pfam" id="PF00393">
    <property type="entry name" value="6PGD"/>
    <property type="match status" value="1"/>
</dbReference>
<dbReference type="PROSITE" id="PS00461">
    <property type="entry name" value="6PGD"/>
    <property type="match status" value="1"/>
</dbReference>
<evidence type="ECO:0000256" key="6">
    <source>
        <dbReference type="PIRSR" id="PIRSR000109-1"/>
    </source>
</evidence>
<dbReference type="Proteomes" id="UP000297792">
    <property type="component" value="Unassembled WGS sequence"/>
</dbReference>
<dbReference type="PANTHER" id="PTHR11811">
    <property type="entry name" value="6-PHOSPHOGLUCONATE DEHYDROGENASE"/>
    <property type="match status" value="1"/>
</dbReference>
<evidence type="ECO:0000256" key="5">
    <source>
        <dbReference type="PIRNR" id="PIRNR000109"/>
    </source>
</evidence>
<feature type="binding site" description="in other chain" evidence="7">
    <location>
        <position position="201"/>
    </location>
    <ligand>
        <name>substrate</name>
        <note>ligand shared between dimeric partners</note>
    </ligand>
</feature>
<comment type="catalytic activity">
    <reaction evidence="5 9">
        <text>6-phospho-D-gluconate + NADP(+) = D-ribulose 5-phosphate + CO2 + NADPH</text>
        <dbReference type="Rhea" id="RHEA:10116"/>
        <dbReference type="ChEBI" id="CHEBI:16526"/>
        <dbReference type="ChEBI" id="CHEBI:57783"/>
        <dbReference type="ChEBI" id="CHEBI:58121"/>
        <dbReference type="ChEBI" id="CHEBI:58349"/>
        <dbReference type="ChEBI" id="CHEBI:58759"/>
        <dbReference type="EC" id="1.1.1.44"/>
    </reaction>
</comment>
<dbReference type="GO" id="GO:0019521">
    <property type="term" value="P:D-gluconate metabolic process"/>
    <property type="evidence" value="ECO:0007669"/>
    <property type="project" value="UniProtKB-KW"/>
</dbReference>
<feature type="domain" description="6-phosphogluconate dehydrogenase C-terminal" evidence="10">
    <location>
        <begin position="189"/>
        <end position="480"/>
    </location>
</feature>
<feature type="binding site" evidence="7">
    <location>
        <position position="456"/>
    </location>
    <ligand>
        <name>substrate</name>
        <note>ligand shared between dimeric partners</note>
    </ligand>
</feature>
<comment type="function">
    <text evidence="5">Catalyzes the oxidative decarboxylation of 6-phosphogluconate to ribulose 5-phosphate and CO(2), with concomitant reduction of NADP to NADPH.</text>
</comment>
<gene>
    <name evidence="11" type="primary">gndA</name>
    <name evidence="11" type="ORF">EJD98_23170</name>
</gene>
<evidence type="ECO:0000256" key="7">
    <source>
        <dbReference type="PIRSR" id="PIRSR000109-2"/>
    </source>
</evidence>
<dbReference type="InterPro" id="IPR036291">
    <property type="entry name" value="NAD(P)-bd_dom_sf"/>
</dbReference>
<evidence type="ECO:0000256" key="2">
    <source>
        <dbReference type="ARBA" id="ARBA00011738"/>
    </source>
</evidence>
<dbReference type="Gene3D" id="1.10.1040.10">
    <property type="entry name" value="N-(1-d-carboxylethyl)-l-norvaline Dehydrogenase, domain 2"/>
    <property type="match status" value="1"/>
</dbReference>
<sequence>MTSSSTPSSTTGTAQIGVTGLAVMGSNLARNFAHHGYTVALHNRSIAKTDALLAEHGSEGKFVRSETIAEFLDALEKPRRVIIMVKAGDPTDAVINELADAMEPGDIIIDGGNALYTDTIRREKAVRERGLHFVGAGISGGEEGALNGPSIMPGGPAESYKSLGPLLEEISAHVDGVPCCTHIGPDGAGHFVKMVHNGIEYSDMQLIGEAYQLLRDGLGLEAAQIADVFTEWNKGDLDSYLVEITAEVLRQVDAKTGKPLVDVIVDEAEQKGTGRWTVKSALDLGVPVTGIAEAVFARALSGSVPQRKATTGLASGELGDKPAESAQFIDDVRKALYASKIIAYAQGFNQIQAGSAEYGWGITLGDMATIWRGGCIIRAKFLNRIKEAYDDDADLATLIAAPYFRDAVEAGIDSWRRVVIKATELGIPVPGFASSLSYYDALRTERLPAALTQGLRDFFGAHTYGRTDAEPGQKFHTLWSGDRTEVQA</sequence>
<dbReference type="InterPro" id="IPR006114">
    <property type="entry name" value="6PGDH_C"/>
</dbReference>
<feature type="binding site" evidence="8">
    <location>
        <begin position="43"/>
        <end position="45"/>
    </location>
    <ligand>
        <name>NADP(+)</name>
        <dbReference type="ChEBI" id="CHEBI:58349"/>
    </ligand>
</feature>
<dbReference type="EC" id="1.1.1.44" evidence="5 9"/>